<keyword evidence="3 9" id="KW-0963">Cytoplasm</keyword>
<keyword evidence="13" id="KW-1185">Reference proteome</keyword>
<dbReference type="CDD" id="cd06445">
    <property type="entry name" value="ATase"/>
    <property type="match status" value="1"/>
</dbReference>
<evidence type="ECO:0000256" key="6">
    <source>
        <dbReference type="ARBA" id="ARBA00022763"/>
    </source>
</evidence>
<dbReference type="PROSITE" id="PS00374">
    <property type="entry name" value="MGMT"/>
    <property type="match status" value="1"/>
</dbReference>
<dbReference type="OrthoDB" id="9802228at2"/>
<dbReference type="Pfam" id="PF02870">
    <property type="entry name" value="Methyltransf_1N"/>
    <property type="match status" value="1"/>
</dbReference>
<dbReference type="SUPFAM" id="SSF46767">
    <property type="entry name" value="Methylated DNA-protein cysteine methyltransferase, C-terminal domain"/>
    <property type="match status" value="1"/>
</dbReference>
<evidence type="ECO:0000256" key="7">
    <source>
        <dbReference type="ARBA" id="ARBA00023204"/>
    </source>
</evidence>
<evidence type="ECO:0000256" key="8">
    <source>
        <dbReference type="ARBA" id="ARBA00049348"/>
    </source>
</evidence>
<dbReference type="EMBL" id="FNBW01000006">
    <property type="protein sequence ID" value="SDF72719.1"/>
    <property type="molecule type" value="Genomic_DNA"/>
</dbReference>
<dbReference type="InterPro" id="IPR036631">
    <property type="entry name" value="MGMT_N_sf"/>
</dbReference>
<dbReference type="InterPro" id="IPR036217">
    <property type="entry name" value="MethylDNA_cys_MeTrfase_DNAb"/>
</dbReference>
<evidence type="ECO:0000313" key="13">
    <source>
        <dbReference type="Proteomes" id="UP000198615"/>
    </source>
</evidence>
<dbReference type="InterPro" id="IPR014048">
    <property type="entry name" value="MethylDNA_cys_MeTrfase_DNA-bd"/>
</dbReference>
<dbReference type="Proteomes" id="UP000198615">
    <property type="component" value="Unassembled WGS sequence"/>
</dbReference>
<dbReference type="PANTHER" id="PTHR10815:SF5">
    <property type="entry name" value="METHYLATED-DNA--PROTEIN-CYSTEINE METHYLTRANSFERASE"/>
    <property type="match status" value="1"/>
</dbReference>
<evidence type="ECO:0000313" key="12">
    <source>
        <dbReference type="EMBL" id="SDF72719.1"/>
    </source>
</evidence>
<gene>
    <name evidence="12" type="ORF">SAMN05660686_02090</name>
</gene>
<comment type="caution">
    <text evidence="12">The sequence shown here is derived from an EMBL/GenBank/DDBJ whole genome shotgun (WGS) entry which is preliminary data.</text>
</comment>
<proteinExistence type="inferred from homology"/>
<feature type="domain" description="Methylated-DNA-[protein]-cysteine S-methyltransferase DNA binding" evidence="10">
    <location>
        <begin position="79"/>
        <end position="157"/>
    </location>
</feature>
<evidence type="ECO:0000256" key="1">
    <source>
        <dbReference type="ARBA" id="ARBA00001286"/>
    </source>
</evidence>
<comment type="function">
    <text evidence="9">Involved in the cellular defense against the biological effects of O6-methylguanine (O6-MeG) and O4-methylthymine (O4-MeT) in DNA. Repairs the methylated nucleobase in DNA by stoichiometrically transferring the methyl group to a cysteine residue in the enzyme. This is a suicide reaction: the enzyme is irreversibly inactivated.</text>
</comment>
<dbReference type="GO" id="GO:0006307">
    <property type="term" value="P:DNA alkylation repair"/>
    <property type="evidence" value="ECO:0007669"/>
    <property type="project" value="UniProtKB-UniRule"/>
</dbReference>
<feature type="domain" description="Methylguanine DNA methyltransferase ribonuclease-like" evidence="11">
    <location>
        <begin position="6"/>
        <end position="72"/>
    </location>
</feature>
<keyword evidence="7 9" id="KW-0234">DNA repair</keyword>
<evidence type="ECO:0000259" key="10">
    <source>
        <dbReference type="Pfam" id="PF01035"/>
    </source>
</evidence>
<sequence length="163" mass="17477">MPASELDTPVGRLRAVSDGEALVRVTWVPAGMTPTSTTAVDEEECDAVSRETVRQLDAYFHQGLTVFDLPIRFRGGSAFEYSVWEAMRSIPYGETWTYGDLAARVGGVARAVGGACGRNPIPVVVPCHRVVGSSGKLVGFSGGEGVESKRQLLDLERGQTSLF</sequence>
<keyword evidence="4 9" id="KW-0489">Methyltransferase</keyword>
<comment type="miscellaneous">
    <text evidence="9">This enzyme catalyzes only one turnover and therefore is not strictly catalytic. According to one definition, an enzyme is a biocatalyst that acts repeatedly and over many reaction cycles.</text>
</comment>
<protein>
    <recommendedName>
        <fullName evidence="9">Methylated-DNA--protein-cysteine methyltransferase</fullName>
        <ecNumber evidence="9">2.1.1.63</ecNumber>
    </recommendedName>
    <alternativeName>
        <fullName evidence="9">6-O-methylguanine-DNA methyltransferase</fullName>
        <shortName evidence="9">MGMT</shortName>
    </alternativeName>
    <alternativeName>
        <fullName evidence="9">O-6-methylguanine-DNA-alkyltransferase</fullName>
    </alternativeName>
</protein>
<dbReference type="InterPro" id="IPR008332">
    <property type="entry name" value="MethylG_MeTrfase_N"/>
</dbReference>
<organism evidence="12 13">
    <name type="scientific">Thalassobaculum litoreum DSM 18839</name>
    <dbReference type="NCBI Taxonomy" id="1123362"/>
    <lineage>
        <taxon>Bacteria</taxon>
        <taxon>Pseudomonadati</taxon>
        <taxon>Pseudomonadota</taxon>
        <taxon>Alphaproteobacteria</taxon>
        <taxon>Rhodospirillales</taxon>
        <taxon>Thalassobaculaceae</taxon>
        <taxon>Thalassobaculum</taxon>
    </lineage>
</organism>
<dbReference type="Gene3D" id="3.30.160.70">
    <property type="entry name" value="Methylated DNA-protein cysteine methyltransferase domain"/>
    <property type="match status" value="1"/>
</dbReference>
<dbReference type="InterPro" id="IPR023546">
    <property type="entry name" value="MGMT"/>
</dbReference>
<comment type="catalytic activity">
    <reaction evidence="1 9">
        <text>a 4-O-methyl-thymidine in DNA + L-cysteinyl-[protein] = a thymidine in DNA + S-methyl-L-cysteinyl-[protein]</text>
        <dbReference type="Rhea" id="RHEA:53428"/>
        <dbReference type="Rhea" id="RHEA-COMP:10131"/>
        <dbReference type="Rhea" id="RHEA-COMP:10132"/>
        <dbReference type="Rhea" id="RHEA-COMP:13555"/>
        <dbReference type="Rhea" id="RHEA-COMP:13556"/>
        <dbReference type="ChEBI" id="CHEBI:29950"/>
        <dbReference type="ChEBI" id="CHEBI:82612"/>
        <dbReference type="ChEBI" id="CHEBI:137386"/>
        <dbReference type="ChEBI" id="CHEBI:137387"/>
        <dbReference type="EC" id="2.1.1.63"/>
    </reaction>
</comment>
<dbReference type="Pfam" id="PF01035">
    <property type="entry name" value="DNA_binding_1"/>
    <property type="match status" value="1"/>
</dbReference>
<accession>A0A8G2EYM7</accession>
<dbReference type="GO" id="GO:0005737">
    <property type="term" value="C:cytoplasm"/>
    <property type="evidence" value="ECO:0007669"/>
    <property type="project" value="UniProtKB-SubCell"/>
</dbReference>
<dbReference type="PANTHER" id="PTHR10815">
    <property type="entry name" value="METHYLATED-DNA--PROTEIN-CYSTEINE METHYLTRANSFERASE"/>
    <property type="match status" value="1"/>
</dbReference>
<reference evidence="12 13" key="1">
    <citation type="submission" date="2016-10" db="EMBL/GenBank/DDBJ databases">
        <authorList>
            <person name="Varghese N."/>
            <person name="Submissions S."/>
        </authorList>
    </citation>
    <scope>NUCLEOTIDE SEQUENCE [LARGE SCALE GENOMIC DNA]</scope>
    <source>
        <strain evidence="12 13">DSM 18839</strain>
    </source>
</reference>
<dbReference type="Gene3D" id="1.10.10.10">
    <property type="entry name" value="Winged helix-like DNA-binding domain superfamily/Winged helix DNA-binding domain"/>
    <property type="match status" value="1"/>
</dbReference>
<dbReference type="AlphaFoldDB" id="A0A8G2EYM7"/>
<dbReference type="InterPro" id="IPR036388">
    <property type="entry name" value="WH-like_DNA-bd_sf"/>
</dbReference>
<comment type="catalytic activity">
    <reaction evidence="8 9">
        <text>a 6-O-methyl-2'-deoxyguanosine in DNA + L-cysteinyl-[protein] = S-methyl-L-cysteinyl-[protein] + a 2'-deoxyguanosine in DNA</text>
        <dbReference type="Rhea" id="RHEA:24000"/>
        <dbReference type="Rhea" id="RHEA-COMP:10131"/>
        <dbReference type="Rhea" id="RHEA-COMP:10132"/>
        <dbReference type="Rhea" id="RHEA-COMP:11367"/>
        <dbReference type="Rhea" id="RHEA-COMP:11368"/>
        <dbReference type="ChEBI" id="CHEBI:29950"/>
        <dbReference type="ChEBI" id="CHEBI:82612"/>
        <dbReference type="ChEBI" id="CHEBI:85445"/>
        <dbReference type="ChEBI" id="CHEBI:85448"/>
        <dbReference type="EC" id="2.1.1.63"/>
    </reaction>
</comment>
<evidence type="ECO:0000256" key="2">
    <source>
        <dbReference type="ARBA" id="ARBA00008711"/>
    </source>
</evidence>
<comment type="similarity">
    <text evidence="2 9">Belongs to the MGMT family.</text>
</comment>
<dbReference type="InterPro" id="IPR001497">
    <property type="entry name" value="MethylDNA_cys_MeTrfase_AS"/>
</dbReference>
<keyword evidence="5 9" id="KW-0808">Transferase</keyword>
<dbReference type="FunFam" id="1.10.10.10:FF:000214">
    <property type="entry name" value="Methylated-DNA--protein-cysteine methyltransferase"/>
    <property type="match status" value="1"/>
</dbReference>
<evidence type="ECO:0000256" key="3">
    <source>
        <dbReference type="ARBA" id="ARBA00022490"/>
    </source>
</evidence>
<evidence type="ECO:0000256" key="9">
    <source>
        <dbReference type="HAMAP-Rule" id="MF_00772"/>
    </source>
</evidence>
<dbReference type="EC" id="2.1.1.63" evidence="9"/>
<dbReference type="HAMAP" id="MF_00772">
    <property type="entry name" value="OGT"/>
    <property type="match status" value="1"/>
</dbReference>
<feature type="active site" description="Nucleophile; methyl group acceptor" evidence="9">
    <location>
        <position position="127"/>
    </location>
</feature>
<dbReference type="GO" id="GO:0032259">
    <property type="term" value="P:methylation"/>
    <property type="evidence" value="ECO:0007669"/>
    <property type="project" value="UniProtKB-KW"/>
</dbReference>
<dbReference type="SUPFAM" id="SSF53155">
    <property type="entry name" value="Methylated DNA-protein cysteine methyltransferase domain"/>
    <property type="match status" value="1"/>
</dbReference>
<keyword evidence="6 9" id="KW-0227">DNA damage</keyword>
<evidence type="ECO:0000256" key="4">
    <source>
        <dbReference type="ARBA" id="ARBA00022603"/>
    </source>
</evidence>
<name>A0A8G2EYM7_9PROT</name>
<dbReference type="GO" id="GO:0003908">
    <property type="term" value="F:methylated-DNA-[protein]-cysteine S-methyltransferase activity"/>
    <property type="evidence" value="ECO:0007669"/>
    <property type="project" value="UniProtKB-UniRule"/>
</dbReference>
<evidence type="ECO:0000256" key="5">
    <source>
        <dbReference type="ARBA" id="ARBA00022679"/>
    </source>
</evidence>
<comment type="subcellular location">
    <subcellularLocation>
        <location evidence="9">Cytoplasm</location>
    </subcellularLocation>
</comment>
<evidence type="ECO:0000259" key="11">
    <source>
        <dbReference type="Pfam" id="PF02870"/>
    </source>
</evidence>
<dbReference type="RefSeq" id="WP_093150126.1">
    <property type="nucleotide sequence ID" value="NZ_FNBW01000006.1"/>
</dbReference>
<dbReference type="NCBIfam" id="TIGR00589">
    <property type="entry name" value="ogt"/>
    <property type="match status" value="1"/>
</dbReference>